<gene>
    <name evidence="1" type="ORF">S03H2_27784</name>
</gene>
<dbReference type="EMBL" id="BARU01016724">
    <property type="protein sequence ID" value="GAH51819.1"/>
    <property type="molecule type" value="Genomic_DNA"/>
</dbReference>
<reference evidence="1" key="1">
    <citation type="journal article" date="2014" name="Front. Microbiol.">
        <title>High frequency of phylogenetically diverse reductive dehalogenase-homologous genes in deep subseafloor sedimentary metagenomes.</title>
        <authorList>
            <person name="Kawai M."/>
            <person name="Futagami T."/>
            <person name="Toyoda A."/>
            <person name="Takaki Y."/>
            <person name="Nishi S."/>
            <person name="Hori S."/>
            <person name="Arai W."/>
            <person name="Tsubouchi T."/>
            <person name="Morono Y."/>
            <person name="Uchiyama I."/>
            <person name="Ito T."/>
            <person name="Fujiyama A."/>
            <person name="Inagaki F."/>
            <person name="Takami H."/>
        </authorList>
    </citation>
    <scope>NUCLEOTIDE SEQUENCE</scope>
    <source>
        <strain evidence="1">Expedition CK06-06</strain>
    </source>
</reference>
<proteinExistence type="predicted"/>
<protein>
    <submittedName>
        <fullName evidence="1">Uncharacterized protein</fullName>
    </submittedName>
</protein>
<dbReference type="Pfam" id="PF11746">
    <property type="entry name" value="DUF3303"/>
    <property type="match status" value="1"/>
</dbReference>
<accession>X1HD89</accession>
<dbReference type="InterPro" id="IPR021734">
    <property type="entry name" value="DUF3303"/>
</dbReference>
<sequence>MLFISYWELNPDFDPSELAEIAQKLMSKKLYPAEGIKQLGFYISTSDFWGISIEEAENEEQLAKGSNIWRLAKPGYIKVMKTSPGMDVIKMVPLLMKLKKQLE</sequence>
<organism evidence="1">
    <name type="scientific">marine sediment metagenome</name>
    <dbReference type="NCBI Taxonomy" id="412755"/>
    <lineage>
        <taxon>unclassified sequences</taxon>
        <taxon>metagenomes</taxon>
        <taxon>ecological metagenomes</taxon>
    </lineage>
</organism>
<dbReference type="AlphaFoldDB" id="X1HD89"/>
<name>X1HD89_9ZZZZ</name>
<comment type="caution">
    <text evidence="1">The sequence shown here is derived from an EMBL/GenBank/DDBJ whole genome shotgun (WGS) entry which is preliminary data.</text>
</comment>
<evidence type="ECO:0000313" key="1">
    <source>
        <dbReference type="EMBL" id="GAH51819.1"/>
    </source>
</evidence>